<evidence type="ECO:0000259" key="14">
    <source>
        <dbReference type="PROSITE" id="PS50051"/>
    </source>
</evidence>
<evidence type="ECO:0000256" key="1">
    <source>
        <dbReference type="ARBA" id="ARBA00004123"/>
    </source>
</evidence>
<dbReference type="Pfam" id="PF00493">
    <property type="entry name" value="MCM"/>
    <property type="match status" value="1"/>
</dbReference>
<dbReference type="InterPro" id="IPR018525">
    <property type="entry name" value="MCM_CS"/>
</dbReference>
<keyword evidence="16" id="KW-1185">Reference proteome</keyword>
<dbReference type="Pfam" id="PF17207">
    <property type="entry name" value="MCM_OB"/>
    <property type="match status" value="1"/>
</dbReference>
<dbReference type="FunFam" id="2.20.28.10:FF:000003">
    <property type="entry name" value="DNA helicase"/>
    <property type="match status" value="1"/>
</dbReference>
<dbReference type="SMART" id="SM00350">
    <property type="entry name" value="MCM"/>
    <property type="match status" value="1"/>
</dbReference>
<name>A0A261Y3E8_9FUNG</name>
<comment type="subunit">
    <text evidence="12">Component of the MCM2-7 complex.</text>
</comment>
<dbReference type="EC" id="3.6.4.12" evidence="12"/>
<dbReference type="GO" id="GO:0033679">
    <property type="term" value="F:3'-5' DNA/RNA helicase activity"/>
    <property type="evidence" value="ECO:0007669"/>
    <property type="project" value="EnsemblFungi"/>
</dbReference>
<dbReference type="PROSITE" id="PS00847">
    <property type="entry name" value="MCM_1"/>
    <property type="match status" value="1"/>
</dbReference>
<evidence type="ECO:0000256" key="2">
    <source>
        <dbReference type="ARBA" id="ARBA00008010"/>
    </source>
</evidence>
<dbReference type="SUPFAM" id="SSF52540">
    <property type="entry name" value="P-loop containing nucleoside triphosphate hydrolases"/>
    <property type="match status" value="1"/>
</dbReference>
<dbReference type="GO" id="GO:0003697">
    <property type="term" value="F:single-stranded DNA binding"/>
    <property type="evidence" value="ECO:0007669"/>
    <property type="project" value="EnsemblFungi"/>
</dbReference>
<keyword evidence="5 12" id="KW-0378">Hydrolase</keyword>
<dbReference type="PRINTS" id="PR01657">
    <property type="entry name" value="MCMFAMILY"/>
</dbReference>
<dbReference type="InterPro" id="IPR041562">
    <property type="entry name" value="MCM_lid"/>
</dbReference>
<keyword evidence="8 11" id="KW-0238">DNA-binding</keyword>
<keyword evidence="9" id="KW-0539">Nucleus</keyword>
<dbReference type="GO" id="GO:0043596">
    <property type="term" value="C:nuclear replication fork"/>
    <property type="evidence" value="ECO:0007669"/>
    <property type="project" value="EnsemblFungi"/>
</dbReference>
<keyword evidence="4 11" id="KW-0547">Nucleotide-binding</keyword>
<dbReference type="GO" id="GO:0005737">
    <property type="term" value="C:cytoplasm"/>
    <property type="evidence" value="ECO:0007669"/>
    <property type="project" value="EnsemblFungi"/>
</dbReference>
<evidence type="ECO:0000256" key="4">
    <source>
        <dbReference type="ARBA" id="ARBA00022741"/>
    </source>
</evidence>
<dbReference type="GO" id="GO:0006271">
    <property type="term" value="P:DNA strand elongation involved in DNA replication"/>
    <property type="evidence" value="ECO:0007669"/>
    <property type="project" value="EnsemblFungi"/>
</dbReference>
<dbReference type="GO" id="GO:0016887">
    <property type="term" value="F:ATP hydrolysis activity"/>
    <property type="evidence" value="ECO:0007669"/>
    <property type="project" value="EnsemblFungi"/>
</dbReference>
<comment type="function">
    <text evidence="12">Acts as component of the MCM2-7 complex (MCM complex) which is the replicative helicase essential for 'once per cell cycle' DNA replication initiation and elongation in eukaryotic cells. The active ATPase sites in the MCM2-7 ring are formed through the interaction surfaces of two neighboring subunits such that a critical structure of a conserved arginine finger motif is provided in trans relative to the ATP-binding site of the Walker A box of the adjacent subunit. The six ATPase active sites, however, are likely to contribute differentially to the complex helicase activity.</text>
</comment>
<evidence type="ECO:0000313" key="15">
    <source>
        <dbReference type="EMBL" id="OZJ05088.1"/>
    </source>
</evidence>
<dbReference type="GO" id="GO:1902969">
    <property type="term" value="P:mitotic DNA replication"/>
    <property type="evidence" value="ECO:0007669"/>
    <property type="project" value="EnsemblFungi"/>
</dbReference>
<dbReference type="InterPro" id="IPR012340">
    <property type="entry name" value="NA-bd_OB-fold"/>
</dbReference>
<evidence type="ECO:0000256" key="7">
    <source>
        <dbReference type="ARBA" id="ARBA00022840"/>
    </source>
</evidence>
<evidence type="ECO:0000256" key="11">
    <source>
        <dbReference type="RuleBase" id="RU004070"/>
    </source>
</evidence>
<protein>
    <recommendedName>
        <fullName evidence="12">DNA replication licensing factor MCM6</fullName>
        <ecNumber evidence="12">3.6.4.12</ecNumber>
    </recommendedName>
</protein>
<organism evidence="15 16">
    <name type="scientific">Bifiguratus adelaidae</name>
    <dbReference type="NCBI Taxonomy" id="1938954"/>
    <lineage>
        <taxon>Eukaryota</taxon>
        <taxon>Fungi</taxon>
        <taxon>Fungi incertae sedis</taxon>
        <taxon>Mucoromycota</taxon>
        <taxon>Mucoromycotina</taxon>
        <taxon>Endogonomycetes</taxon>
        <taxon>Endogonales</taxon>
        <taxon>Endogonales incertae sedis</taxon>
        <taxon>Bifiguratus</taxon>
    </lineage>
</organism>
<keyword evidence="6 12" id="KW-0347">Helicase</keyword>
<dbReference type="Gene3D" id="2.40.50.140">
    <property type="entry name" value="Nucleic acid-binding proteins"/>
    <property type="match status" value="1"/>
</dbReference>
<dbReference type="FunFam" id="3.40.50.300:FF:000115">
    <property type="entry name" value="DNA helicase"/>
    <property type="match status" value="1"/>
</dbReference>
<evidence type="ECO:0000256" key="9">
    <source>
        <dbReference type="ARBA" id="ARBA00023242"/>
    </source>
</evidence>
<dbReference type="Pfam" id="PF17855">
    <property type="entry name" value="MCM_lid"/>
    <property type="match status" value="1"/>
</dbReference>
<accession>A0A261Y3E8</accession>
<dbReference type="GO" id="GO:1990518">
    <property type="term" value="F:single-stranded 3'-5' DNA helicase activity"/>
    <property type="evidence" value="ECO:0007669"/>
    <property type="project" value="EnsemblFungi"/>
</dbReference>
<keyword evidence="10 12" id="KW-0131">Cell cycle</keyword>
<evidence type="ECO:0000256" key="6">
    <source>
        <dbReference type="ARBA" id="ARBA00022806"/>
    </source>
</evidence>
<evidence type="ECO:0000256" key="8">
    <source>
        <dbReference type="ARBA" id="ARBA00023125"/>
    </source>
</evidence>
<dbReference type="OrthoDB" id="1744952at2759"/>
<dbReference type="GO" id="GO:0003688">
    <property type="term" value="F:DNA replication origin binding"/>
    <property type="evidence" value="ECO:0007669"/>
    <property type="project" value="EnsemblFungi"/>
</dbReference>
<evidence type="ECO:0000313" key="16">
    <source>
        <dbReference type="Proteomes" id="UP000242875"/>
    </source>
</evidence>
<dbReference type="GO" id="GO:0000785">
    <property type="term" value="C:chromatin"/>
    <property type="evidence" value="ECO:0007669"/>
    <property type="project" value="EnsemblFungi"/>
</dbReference>
<comment type="subcellular location">
    <subcellularLocation>
        <location evidence="1 12">Nucleus</location>
    </subcellularLocation>
</comment>
<dbReference type="PROSITE" id="PS50051">
    <property type="entry name" value="MCM_2"/>
    <property type="match status" value="1"/>
</dbReference>
<comment type="caution">
    <text evidence="15">The sequence shown here is derived from an EMBL/GenBank/DDBJ whole genome shotgun (WGS) entry which is preliminary data.</text>
</comment>
<dbReference type="Gene3D" id="3.30.1640.10">
    <property type="entry name" value="mini-chromosome maintenance (MCM) complex, chain A, domain 1"/>
    <property type="match status" value="1"/>
</dbReference>
<reference evidence="15 16" key="1">
    <citation type="journal article" date="2017" name="Mycologia">
        <title>Bifiguratus adelaidae, gen. et sp. nov., a new member of Mucoromycotina in endophytic and soil-dwelling habitats.</title>
        <authorList>
            <person name="Torres-Cruz T.J."/>
            <person name="Billingsley Tobias T.L."/>
            <person name="Almatruk M."/>
            <person name="Hesse C."/>
            <person name="Kuske C.R."/>
            <person name="Desiro A."/>
            <person name="Benucci G.M."/>
            <person name="Bonito G."/>
            <person name="Stajich J.E."/>
            <person name="Dunlap C."/>
            <person name="Arnold A.E."/>
            <person name="Porras-Alfaro A."/>
        </authorList>
    </citation>
    <scope>NUCLEOTIDE SEQUENCE [LARGE SCALE GENOMIC DNA]</scope>
    <source>
        <strain evidence="15 16">AZ0501</strain>
    </source>
</reference>
<dbReference type="InterPro" id="IPR027417">
    <property type="entry name" value="P-loop_NTPase"/>
</dbReference>
<dbReference type="PRINTS" id="PR01662">
    <property type="entry name" value="MCMPROTEIN6"/>
</dbReference>
<evidence type="ECO:0000256" key="3">
    <source>
        <dbReference type="ARBA" id="ARBA00022705"/>
    </source>
</evidence>
<dbReference type="Gene3D" id="1.20.58.870">
    <property type="match status" value="1"/>
</dbReference>
<dbReference type="InterPro" id="IPR001208">
    <property type="entry name" value="MCM_dom"/>
</dbReference>
<feature type="region of interest" description="Disordered" evidence="13">
    <location>
        <begin position="30"/>
        <end position="53"/>
    </location>
</feature>
<dbReference type="InterPro" id="IPR031327">
    <property type="entry name" value="MCM"/>
</dbReference>
<dbReference type="AlphaFoldDB" id="A0A261Y3E8"/>
<dbReference type="InterPro" id="IPR041024">
    <property type="entry name" value="Mcm6_C"/>
</dbReference>
<evidence type="ECO:0000256" key="13">
    <source>
        <dbReference type="SAM" id="MobiDB-lite"/>
    </source>
</evidence>
<dbReference type="GO" id="GO:0006279">
    <property type="term" value="P:premeiotic DNA replication"/>
    <property type="evidence" value="ECO:0007669"/>
    <property type="project" value="EnsemblFungi"/>
</dbReference>
<dbReference type="EMBL" id="MVBO01000022">
    <property type="protein sequence ID" value="OZJ05088.1"/>
    <property type="molecule type" value="Genomic_DNA"/>
</dbReference>
<dbReference type="GO" id="GO:0005524">
    <property type="term" value="F:ATP binding"/>
    <property type="evidence" value="ECO:0007669"/>
    <property type="project" value="UniProtKB-UniRule"/>
</dbReference>
<feature type="domain" description="MCM C-terminal AAA(+) ATPase" evidence="14">
    <location>
        <begin position="419"/>
        <end position="625"/>
    </location>
</feature>
<dbReference type="GO" id="GO:0009378">
    <property type="term" value="F:four-way junction helicase activity"/>
    <property type="evidence" value="ECO:0007669"/>
    <property type="project" value="EnsemblFungi"/>
</dbReference>
<dbReference type="PANTHER" id="PTHR11630:SF43">
    <property type="entry name" value="DNA REPLICATION LICENSING FACTOR MCM6"/>
    <property type="match status" value="1"/>
</dbReference>
<dbReference type="InterPro" id="IPR027925">
    <property type="entry name" value="MCM_N"/>
</dbReference>
<comment type="similarity">
    <text evidence="2 11">Belongs to the MCM family.</text>
</comment>
<dbReference type="PANTHER" id="PTHR11630">
    <property type="entry name" value="DNA REPLICATION LICENSING FACTOR MCM FAMILY MEMBER"/>
    <property type="match status" value="1"/>
</dbReference>
<dbReference type="GO" id="GO:0000727">
    <property type="term" value="P:double-strand break repair via break-induced replication"/>
    <property type="evidence" value="ECO:0007669"/>
    <property type="project" value="EnsemblFungi"/>
</dbReference>
<dbReference type="InterPro" id="IPR008049">
    <property type="entry name" value="MCM6"/>
</dbReference>
<evidence type="ECO:0000256" key="10">
    <source>
        <dbReference type="ARBA" id="ARBA00023306"/>
    </source>
</evidence>
<evidence type="ECO:0000256" key="5">
    <source>
        <dbReference type="ARBA" id="ARBA00022801"/>
    </source>
</evidence>
<keyword evidence="3 12" id="KW-0235">DNA replication</keyword>
<proteinExistence type="inferred from homology"/>
<sequence length="898" mass="100549">MPTTDAIDESLLQSGPEFSDTYQRYQDDEAVEENMQPQADPVTPAMRRAQRQGFDPNAIPKVVDVLGEKVREEFEEFLNTYVDERPATAFRNVKSEKGLYYVEQANTMKDDNTTTLWVDFAHILDQREELAKALQEQYYRLLPFIKRATQNFVAQHVPDYAYMNRGNLGQGATLEFSVAIYGLPPMTRIRELKSAKIGQLLKISGTVTRTSEVRPELVYGTFICQECNNPVKDIEQQFKYTEPTMCTTPMCNNRNQWLLDVERSKFTDWQRVRMQENSGEIPTGAMPRTLDVIVRSEMVERAKAGDRCVLTGTLIVIPDVAQISTPGVRVEAQRSTAGRVKDALGNEGITGLKSLGVRDLTYRLAFLACTVQQADTVNGGLSARGGEGTEDETTNDVIKEFTPDEVEEIRQMIADPPKTYENLINSIAPNTWGHPEIKKGLLLQLLGGVHKQTPEGIHLRGDINVCIVGDPSTSKSQFLKYVCSFLPRSIYTSGKASSAAGLTATVVKDEETGEFTIEAGALMLADNGICAIDEFDKMDLSDQVAIHEAMEQQTISIAKAGIHATLNARTSILAAANPVAGRYNKKLTLKQNVNMSGPIMSRFDLFFVVLDEANESQDFQIATHIVRIHQLSSDLVAPKYSTAQIQRYIRLARALKPKMTPDAAAKLWESYRILRQNDAEGTHRNAYRITVRQLESMIRLSEAIARAHYDSNITSDYIREAANLLQKSIIKVSPDAVELDDDILASLEEQPVMSSLEAINGTVSGTLRTDMEDDLRNLSIGGEPMEEDSQPKEKLTIEYEKFARLQQMIIAKLRELSDTDEGNGMTREDLTTWCLEQLEDEIESEEQLEYEQKVIGKVITKMIKMEEMLIEIRNIQFGSNADSHALIALHPNCVLGIE</sequence>
<dbReference type="GO" id="GO:0003727">
    <property type="term" value="F:single-stranded RNA binding"/>
    <property type="evidence" value="ECO:0007669"/>
    <property type="project" value="EnsemblFungi"/>
</dbReference>
<dbReference type="GO" id="GO:0006270">
    <property type="term" value="P:DNA replication initiation"/>
    <property type="evidence" value="ECO:0007669"/>
    <property type="project" value="UniProtKB-UniRule"/>
</dbReference>
<gene>
    <name evidence="15" type="ORF">BZG36_01375</name>
</gene>
<dbReference type="InterPro" id="IPR033762">
    <property type="entry name" value="MCM_OB"/>
</dbReference>
<dbReference type="Pfam" id="PF14551">
    <property type="entry name" value="MCM_N"/>
    <property type="match status" value="1"/>
</dbReference>
<keyword evidence="7 11" id="KW-0067">ATP-binding</keyword>
<dbReference type="SUPFAM" id="SSF50249">
    <property type="entry name" value="Nucleic acid-binding proteins"/>
    <property type="match status" value="1"/>
</dbReference>
<dbReference type="CDD" id="cd17757">
    <property type="entry name" value="MCM6"/>
    <property type="match status" value="1"/>
</dbReference>
<dbReference type="GO" id="GO:0071162">
    <property type="term" value="C:CMG complex"/>
    <property type="evidence" value="ECO:0007669"/>
    <property type="project" value="EnsemblFungi"/>
</dbReference>
<dbReference type="Gene3D" id="2.20.28.10">
    <property type="match status" value="1"/>
</dbReference>
<comment type="catalytic activity">
    <reaction evidence="12">
        <text>ATP + H2O = ADP + phosphate + H(+)</text>
        <dbReference type="Rhea" id="RHEA:13065"/>
        <dbReference type="ChEBI" id="CHEBI:15377"/>
        <dbReference type="ChEBI" id="CHEBI:15378"/>
        <dbReference type="ChEBI" id="CHEBI:30616"/>
        <dbReference type="ChEBI" id="CHEBI:43474"/>
        <dbReference type="ChEBI" id="CHEBI:456216"/>
        <dbReference type="EC" id="3.6.4.12"/>
    </reaction>
</comment>
<dbReference type="Gene3D" id="3.40.50.300">
    <property type="entry name" value="P-loop containing nucleotide triphosphate hydrolases"/>
    <property type="match status" value="1"/>
</dbReference>
<dbReference type="Proteomes" id="UP000242875">
    <property type="component" value="Unassembled WGS sequence"/>
</dbReference>
<dbReference type="GO" id="GO:0005656">
    <property type="term" value="C:nuclear pre-replicative complex"/>
    <property type="evidence" value="ECO:0007669"/>
    <property type="project" value="EnsemblFungi"/>
</dbReference>
<evidence type="ECO:0000256" key="12">
    <source>
        <dbReference type="RuleBase" id="RU368064"/>
    </source>
</evidence>
<dbReference type="Pfam" id="PF18263">
    <property type="entry name" value="WHD_MCM6"/>
    <property type="match status" value="1"/>
</dbReference>
<dbReference type="GO" id="GO:0006267">
    <property type="term" value="P:pre-replicative complex assembly involved in nuclear cell cycle DNA replication"/>
    <property type="evidence" value="ECO:0007669"/>
    <property type="project" value="EnsemblFungi"/>
</dbReference>
<dbReference type="GO" id="GO:0042555">
    <property type="term" value="C:MCM complex"/>
    <property type="evidence" value="ECO:0007669"/>
    <property type="project" value="UniProtKB-UniRule"/>
</dbReference>
<dbReference type="GO" id="GO:0097373">
    <property type="term" value="C:MCM core complex"/>
    <property type="evidence" value="ECO:0007669"/>
    <property type="project" value="EnsemblFungi"/>
</dbReference>